<dbReference type="AlphaFoldDB" id="A0A1B8AQ45"/>
<evidence type="ECO:0008006" key="3">
    <source>
        <dbReference type="Google" id="ProtNLM"/>
    </source>
</evidence>
<proteinExistence type="predicted"/>
<protein>
    <recommendedName>
        <fullName evidence="3">Alcohol dehydrogenase-like C-terminal domain-containing protein</fullName>
    </recommendedName>
</protein>
<organism evidence="1 2">
    <name type="scientific">Fusarium poae</name>
    <dbReference type="NCBI Taxonomy" id="36050"/>
    <lineage>
        <taxon>Eukaryota</taxon>
        <taxon>Fungi</taxon>
        <taxon>Dikarya</taxon>
        <taxon>Ascomycota</taxon>
        <taxon>Pezizomycotina</taxon>
        <taxon>Sordariomycetes</taxon>
        <taxon>Hypocreomycetidae</taxon>
        <taxon>Hypocreales</taxon>
        <taxon>Nectriaceae</taxon>
        <taxon>Fusarium</taxon>
    </lineage>
</organism>
<dbReference type="STRING" id="36050.A0A1B8AQ45"/>
<reference evidence="1 2" key="1">
    <citation type="submission" date="2016-06" db="EMBL/GenBank/DDBJ databases">
        <title>Living apart together: crosstalk between the core and supernumerary genomes in a fungal plant pathogen.</title>
        <authorList>
            <person name="Vanheule A."/>
            <person name="Audenaert K."/>
            <person name="Warris S."/>
            <person name="Van De Geest H."/>
            <person name="Schijlen E."/>
            <person name="Hofte M."/>
            <person name="De Saeger S."/>
            <person name="Haesaert G."/>
            <person name="Waalwijk C."/>
            <person name="Van Der Lee T."/>
        </authorList>
    </citation>
    <scope>NUCLEOTIDE SEQUENCE [LARGE SCALE GENOMIC DNA]</scope>
    <source>
        <strain evidence="1 2">2516</strain>
    </source>
</reference>
<evidence type="ECO:0000313" key="1">
    <source>
        <dbReference type="EMBL" id="OBS22662.1"/>
    </source>
</evidence>
<keyword evidence="2" id="KW-1185">Reference proteome</keyword>
<dbReference type="Gene3D" id="3.90.180.10">
    <property type="entry name" value="Medium-chain alcohol dehydrogenases, catalytic domain"/>
    <property type="match status" value="1"/>
</dbReference>
<comment type="caution">
    <text evidence="1">The sequence shown here is derived from an EMBL/GenBank/DDBJ whole genome shotgun (WGS) entry which is preliminary data.</text>
</comment>
<gene>
    <name evidence="1" type="ORF">FPOA_08995</name>
</gene>
<sequence>MVSAAQSSNLIIRYCFLAVGKLSQCQDVLKAFVKSGDKSAKIVSAPRLPEDAKDVGGVEVMFVMPSMVEEERLEEFRYWLGTWLRNRLAEGSVTPSPEPTVVGKGLEFINKALDRMAQGVSCTKLVVEIDE</sequence>
<name>A0A1B8AQ45_FUSPO</name>
<dbReference type="Gene3D" id="3.40.50.720">
    <property type="entry name" value="NAD(P)-binding Rossmann-like Domain"/>
    <property type="match status" value="1"/>
</dbReference>
<evidence type="ECO:0000313" key="2">
    <source>
        <dbReference type="Proteomes" id="UP000091967"/>
    </source>
</evidence>
<accession>A0A1B8AQ45</accession>
<dbReference type="Proteomes" id="UP000091967">
    <property type="component" value="Unassembled WGS sequence"/>
</dbReference>
<dbReference type="EMBL" id="LYXU01000003">
    <property type="protein sequence ID" value="OBS22662.1"/>
    <property type="molecule type" value="Genomic_DNA"/>
</dbReference>